<dbReference type="PANTHER" id="PTHR44591:SF19">
    <property type="entry name" value="TWO-COMPONENT RESPONSE REGULATOR-RELATED"/>
    <property type="match status" value="1"/>
</dbReference>
<dbReference type="InterPro" id="IPR011006">
    <property type="entry name" value="CheY-like_superfamily"/>
</dbReference>
<dbReference type="AlphaFoldDB" id="A0AAU8JHG6"/>
<dbReference type="RefSeq" id="WP_054465827.1">
    <property type="nucleotide sequence ID" value="NZ_CP159837.1"/>
</dbReference>
<evidence type="ECO:0000259" key="3">
    <source>
        <dbReference type="PROSITE" id="PS50110"/>
    </source>
</evidence>
<dbReference type="SMART" id="SM00448">
    <property type="entry name" value="REC"/>
    <property type="match status" value="1"/>
</dbReference>
<evidence type="ECO:0000256" key="1">
    <source>
        <dbReference type="ARBA" id="ARBA00022553"/>
    </source>
</evidence>
<dbReference type="PANTHER" id="PTHR44591">
    <property type="entry name" value="STRESS RESPONSE REGULATOR PROTEIN 1"/>
    <property type="match status" value="1"/>
</dbReference>
<keyword evidence="1 2" id="KW-0597">Phosphoprotein</keyword>
<gene>
    <name evidence="4" type="ORF">ABWT76_001095</name>
</gene>
<dbReference type="Gene3D" id="3.40.50.2300">
    <property type="match status" value="1"/>
</dbReference>
<evidence type="ECO:0000313" key="4">
    <source>
        <dbReference type="EMBL" id="XCM38259.1"/>
    </source>
</evidence>
<proteinExistence type="predicted"/>
<dbReference type="InterPro" id="IPR050595">
    <property type="entry name" value="Bact_response_regulator"/>
</dbReference>
<dbReference type="EMBL" id="CP159837">
    <property type="protein sequence ID" value="XCM38259.1"/>
    <property type="molecule type" value="Genomic_DNA"/>
</dbReference>
<sequence>MPEKFKLMIVDDERDNLDLLYRTFRREFKVYKASDPIEALDILDQEGEMAVMISDQSMPEMTGTQLFDKTTERFPNTKCILLTGYSEGDMDEEDSNRQNVVFRCIMKPFSPDELKAVVQEATDIYMKNMEQDAS</sequence>
<reference evidence="4" key="1">
    <citation type="submission" date="2024-07" db="EMBL/GenBank/DDBJ databases">
        <authorList>
            <person name="Kim Y.J."/>
            <person name="Jeong J.Y."/>
        </authorList>
    </citation>
    <scope>NUCLEOTIDE SEQUENCE</scope>
    <source>
        <strain evidence="4">GIHE-MW2</strain>
    </source>
</reference>
<dbReference type="PROSITE" id="PS50110">
    <property type="entry name" value="RESPONSE_REGULATORY"/>
    <property type="match status" value="1"/>
</dbReference>
<dbReference type="SUPFAM" id="SSF52172">
    <property type="entry name" value="CheY-like"/>
    <property type="match status" value="1"/>
</dbReference>
<evidence type="ECO:0000256" key="2">
    <source>
        <dbReference type="PROSITE-ProRule" id="PRU00169"/>
    </source>
</evidence>
<feature type="domain" description="Response regulatory" evidence="3">
    <location>
        <begin position="6"/>
        <end position="122"/>
    </location>
</feature>
<protein>
    <submittedName>
        <fullName evidence="4">Response regulator</fullName>
    </submittedName>
</protein>
<feature type="modified residue" description="4-aspartylphosphate" evidence="2">
    <location>
        <position position="55"/>
    </location>
</feature>
<organism evidence="4">
    <name type="scientific">Planktothricoides raciborskii GIHE-MW2</name>
    <dbReference type="NCBI Taxonomy" id="2792601"/>
    <lineage>
        <taxon>Bacteria</taxon>
        <taxon>Bacillati</taxon>
        <taxon>Cyanobacteriota</taxon>
        <taxon>Cyanophyceae</taxon>
        <taxon>Oscillatoriophycideae</taxon>
        <taxon>Oscillatoriales</taxon>
        <taxon>Oscillatoriaceae</taxon>
        <taxon>Planktothricoides</taxon>
    </lineage>
</organism>
<dbReference type="InterPro" id="IPR001789">
    <property type="entry name" value="Sig_transdc_resp-reg_receiver"/>
</dbReference>
<dbReference type="GO" id="GO:0000160">
    <property type="term" value="P:phosphorelay signal transduction system"/>
    <property type="evidence" value="ECO:0007669"/>
    <property type="project" value="InterPro"/>
</dbReference>
<name>A0AAU8JHG6_9CYAN</name>
<dbReference type="Pfam" id="PF00072">
    <property type="entry name" value="Response_reg"/>
    <property type="match status" value="1"/>
</dbReference>
<accession>A0AAU8JHG6</accession>